<dbReference type="EMBL" id="JBHSQN010000007">
    <property type="protein sequence ID" value="MFC6011788.1"/>
    <property type="molecule type" value="Genomic_DNA"/>
</dbReference>
<dbReference type="Pfam" id="PF25656">
    <property type="entry name" value="DUF7945"/>
    <property type="match status" value="1"/>
</dbReference>
<dbReference type="NCBIfam" id="NF047838">
    <property type="entry name" value="SCO4402_fam"/>
    <property type="match status" value="1"/>
</dbReference>
<keyword evidence="2" id="KW-1185">Reference proteome</keyword>
<evidence type="ECO:0008006" key="3">
    <source>
        <dbReference type="Google" id="ProtNLM"/>
    </source>
</evidence>
<organism evidence="1 2">
    <name type="scientific">Nocardia lasii</name>
    <dbReference type="NCBI Taxonomy" id="1616107"/>
    <lineage>
        <taxon>Bacteria</taxon>
        <taxon>Bacillati</taxon>
        <taxon>Actinomycetota</taxon>
        <taxon>Actinomycetes</taxon>
        <taxon>Mycobacteriales</taxon>
        <taxon>Nocardiaceae</taxon>
        <taxon>Nocardia</taxon>
    </lineage>
</organism>
<dbReference type="RefSeq" id="WP_378604119.1">
    <property type="nucleotide sequence ID" value="NZ_JBHSQN010000007.1"/>
</dbReference>
<reference evidence="2" key="1">
    <citation type="journal article" date="2019" name="Int. J. Syst. Evol. Microbiol.">
        <title>The Global Catalogue of Microorganisms (GCM) 10K type strain sequencing project: providing services to taxonomists for standard genome sequencing and annotation.</title>
        <authorList>
            <consortium name="The Broad Institute Genomics Platform"/>
            <consortium name="The Broad Institute Genome Sequencing Center for Infectious Disease"/>
            <person name="Wu L."/>
            <person name="Ma J."/>
        </authorList>
    </citation>
    <scope>NUCLEOTIDE SEQUENCE [LARGE SCALE GENOMIC DNA]</scope>
    <source>
        <strain evidence="2">CCUG 36956</strain>
    </source>
</reference>
<evidence type="ECO:0000313" key="2">
    <source>
        <dbReference type="Proteomes" id="UP001596223"/>
    </source>
</evidence>
<comment type="caution">
    <text evidence="1">The sequence shown here is derived from an EMBL/GenBank/DDBJ whole genome shotgun (WGS) entry which is preliminary data.</text>
</comment>
<evidence type="ECO:0000313" key="1">
    <source>
        <dbReference type="EMBL" id="MFC6011788.1"/>
    </source>
</evidence>
<sequence>MDGVEYPEMRAAVLAAVRALADPDYQERVWLRREYPHSRFYDDFDASVHTLYDDCVVLPDPSLRIGSILVSSEEVDALFHLGRVLTPLIDELRDAPDATYVGDPRWRAVVMAARAAAVRGACADRAGGFPGGWWPVM</sequence>
<accession>A0ABW1JT49</accession>
<dbReference type="InterPro" id="IPR057705">
    <property type="entry name" value="DUF7945"/>
</dbReference>
<dbReference type="Proteomes" id="UP001596223">
    <property type="component" value="Unassembled WGS sequence"/>
</dbReference>
<proteinExistence type="predicted"/>
<gene>
    <name evidence="1" type="ORF">ACFP3H_12065</name>
</gene>
<name>A0ABW1JT49_9NOCA</name>
<protein>
    <recommendedName>
        <fullName evidence="3">Immunity protein 35 domain-containing protein</fullName>
    </recommendedName>
</protein>